<proteinExistence type="predicted"/>
<evidence type="ECO:0000313" key="3">
    <source>
        <dbReference type="Proteomes" id="UP000008743"/>
    </source>
</evidence>
<keyword evidence="3" id="KW-1185">Reference proteome</keyword>
<feature type="signal peptide" evidence="1">
    <location>
        <begin position="1"/>
        <end position="21"/>
    </location>
</feature>
<feature type="chain" id="PRO_5002254721" description="Secreted protein" evidence="1">
    <location>
        <begin position="22"/>
        <end position="238"/>
    </location>
</feature>
<protein>
    <recommendedName>
        <fullName evidence="4">Secreted protein</fullName>
    </recommendedName>
</protein>
<dbReference type="InParanoid" id="A0A0D2WWL1"/>
<evidence type="ECO:0000256" key="1">
    <source>
        <dbReference type="SAM" id="SignalP"/>
    </source>
</evidence>
<dbReference type="EMBL" id="KE346372">
    <property type="protein sequence ID" value="KJE96928.1"/>
    <property type="molecule type" value="Genomic_DNA"/>
</dbReference>
<name>A0A0D2WWL1_CAPO3</name>
<sequence>MGFILCIGHPLLVIHCRSSLSCPSCQCVHTINNHVNVLSKRVSLLNLSGSGQGQITNFYPWLFPIFQPKARPVTIKLTRLTTPRVTRCISPEPSDVPMYPTTNGRTCGQTAMGSAVHHHLPFSPLSRPLSSPTRSCCCDEISLPTHLHLHLQARCVRVLLEQGSAYGAQTSKRHPFFFPLCLHLPSPSPTCSCYCTESDGCLVHTTLQARMRARSCGTSPVYIRRPNQKPASSFLRRA</sequence>
<evidence type="ECO:0008006" key="4">
    <source>
        <dbReference type="Google" id="ProtNLM"/>
    </source>
</evidence>
<dbReference type="Proteomes" id="UP000008743">
    <property type="component" value="Unassembled WGS sequence"/>
</dbReference>
<evidence type="ECO:0000313" key="2">
    <source>
        <dbReference type="EMBL" id="KJE96928.1"/>
    </source>
</evidence>
<keyword evidence="1" id="KW-0732">Signal</keyword>
<dbReference type="AlphaFoldDB" id="A0A0D2WWL1"/>
<accession>A0A0D2WWL1</accession>
<gene>
    <name evidence="2" type="ORF">CAOG_010065</name>
</gene>
<organism evidence="2 3">
    <name type="scientific">Capsaspora owczarzaki (strain ATCC 30864)</name>
    <dbReference type="NCBI Taxonomy" id="595528"/>
    <lineage>
        <taxon>Eukaryota</taxon>
        <taxon>Filasterea</taxon>
        <taxon>Capsaspora</taxon>
    </lineage>
</organism>
<reference evidence="3" key="1">
    <citation type="submission" date="2011-02" db="EMBL/GenBank/DDBJ databases">
        <title>The Genome Sequence of Capsaspora owczarzaki ATCC 30864.</title>
        <authorList>
            <person name="Russ C."/>
            <person name="Cuomo C."/>
            <person name="Burger G."/>
            <person name="Gray M.W."/>
            <person name="Holland P.W.H."/>
            <person name="King N."/>
            <person name="Lang F.B.F."/>
            <person name="Roger A.J."/>
            <person name="Ruiz-Trillo I."/>
            <person name="Young S.K."/>
            <person name="Zeng Q."/>
            <person name="Gargeya S."/>
            <person name="Alvarado L."/>
            <person name="Berlin A."/>
            <person name="Chapman S.B."/>
            <person name="Chen Z."/>
            <person name="Freedman E."/>
            <person name="Gellesch M."/>
            <person name="Goldberg J."/>
            <person name="Griggs A."/>
            <person name="Gujja S."/>
            <person name="Heilman E."/>
            <person name="Heiman D."/>
            <person name="Howarth C."/>
            <person name="Mehta T."/>
            <person name="Neiman D."/>
            <person name="Pearson M."/>
            <person name="Roberts A."/>
            <person name="Saif S."/>
            <person name="Shea T."/>
            <person name="Shenoy N."/>
            <person name="Sisk P."/>
            <person name="Stolte C."/>
            <person name="Sykes S."/>
            <person name="White J."/>
            <person name="Yandava C."/>
            <person name="Haas B."/>
            <person name="Nusbaum C."/>
            <person name="Birren B."/>
        </authorList>
    </citation>
    <scope>NUCLEOTIDE SEQUENCE</scope>
    <source>
        <strain evidence="3">ATCC 30864</strain>
    </source>
</reference>